<proteinExistence type="predicted"/>
<dbReference type="EMBL" id="JBDLNV010000002">
    <property type="protein sequence ID" value="MFM1723119.1"/>
    <property type="molecule type" value="Genomic_DNA"/>
</dbReference>
<organism evidence="1 2">
    <name type="scientific">Rhodococcus parequi</name>
    <dbReference type="NCBI Taxonomy" id="3137122"/>
    <lineage>
        <taxon>Bacteria</taxon>
        <taxon>Bacillati</taxon>
        <taxon>Actinomycetota</taxon>
        <taxon>Actinomycetes</taxon>
        <taxon>Mycobacteriales</taxon>
        <taxon>Nocardiaceae</taxon>
        <taxon>Rhodococcus</taxon>
    </lineage>
</organism>
<comment type="caution">
    <text evidence="1">The sequence shown here is derived from an EMBL/GenBank/DDBJ whole genome shotgun (WGS) entry which is preliminary data.</text>
</comment>
<evidence type="ECO:0000313" key="1">
    <source>
        <dbReference type="EMBL" id="MFM1723119.1"/>
    </source>
</evidence>
<gene>
    <name evidence="1" type="ORF">ABEU20_001680</name>
</gene>
<sequence>MSLTLDAAFWRRVNADRRRVHDERERVARTGRRRPLEEDAVRAVPLSHAAAMNSARAELAAVARAVENLHEVVHP</sequence>
<accession>A0ABW9FCR7</accession>
<dbReference type="RefSeq" id="WP_420163680.1">
    <property type="nucleotide sequence ID" value="NZ_JBDLNV010000002.1"/>
</dbReference>
<keyword evidence="2" id="KW-1185">Reference proteome</keyword>
<reference evidence="1 2" key="1">
    <citation type="submission" date="2023-11" db="EMBL/GenBank/DDBJ databases">
        <authorList>
            <person name="Val-Calvo J."/>
            <person name="Scortti M."/>
            <person name="Vazquez-Boland J."/>
        </authorList>
    </citation>
    <scope>NUCLEOTIDE SEQUENCE [LARGE SCALE GENOMIC DNA]</scope>
    <source>
        <strain evidence="1 2">PAM 2766</strain>
    </source>
</reference>
<evidence type="ECO:0000313" key="2">
    <source>
        <dbReference type="Proteomes" id="UP001629745"/>
    </source>
</evidence>
<dbReference type="Proteomes" id="UP001629745">
    <property type="component" value="Unassembled WGS sequence"/>
</dbReference>
<name>A0ABW9FCR7_9NOCA</name>
<protein>
    <submittedName>
        <fullName evidence="1">Uncharacterized protein</fullName>
    </submittedName>
</protein>